<evidence type="ECO:0000313" key="2">
    <source>
        <dbReference type="Proteomes" id="UP001595420"/>
    </source>
</evidence>
<accession>A0ABV7BY50</accession>
<keyword evidence="2" id="KW-1185">Reference proteome</keyword>
<gene>
    <name evidence="1" type="ORF">ACFOD3_14935</name>
</gene>
<name>A0ABV7BY50_9PROT</name>
<dbReference type="RefSeq" id="WP_216837278.1">
    <property type="nucleotide sequence ID" value="NZ_JAFNJS010000004.1"/>
</dbReference>
<reference evidence="2" key="1">
    <citation type="journal article" date="2019" name="Int. J. Syst. Evol. Microbiol.">
        <title>The Global Catalogue of Microorganisms (GCM) 10K type strain sequencing project: providing services to taxonomists for standard genome sequencing and annotation.</title>
        <authorList>
            <consortium name="The Broad Institute Genomics Platform"/>
            <consortium name="The Broad Institute Genome Sequencing Center for Infectious Disease"/>
            <person name="Wu L."/>
            <person name="Ma J."/>
        </authorList>
    </citation>
    <scope>NUCLEOTIDE SEQUENCE [LARGE SCALE GENOMIC DNA]</scope>
    <source>
        <strain evidence="2">CGMCC 1.16855</strain>
    </source>
</reference>
<comment type="caution">
    <text evidence="1">The sequence shown here is derived from an EMBL/GenBank/DDBJ whole genome shotgun (WGS) entry which is preliminary data.</text>
</comment>
<sequence>MAQLRSGESARCLATGGAVHVGGGRFVTAAHVVDGSAQRLRGVCPQGAGPLVLGIAGSPAPARLLAAGQDRIDRGIGQRYLDGEDVALLRPVGAFPSLGAARLCAGLPQPGQPALLVTPQRAIRTRLLPPVADPDPRFGAYLEIPETLLPGESGGAVFESASGCLAGLVSHRDEPERAGSGPARTRLVPAPVIARFLGRVPQGVPQGVHLGVTAP</sequence>
<evidence type="ECO:0000313" key="1">
    <source>
        <dbReference type="EMBL" id="MFC3001199.1"/>
    </source>
</evidence>
<organism evidence="1 2">
    <name type="scientific">Falsiroseomonas tokyonensis</name>
    <dbReference type="NCBI Taxonomy" id="430521"/>
    <lineage>
        <taxon>Bacteria</taxon>
        <taxon>Pseudomonadati</taxon>
        <taxon>Pseudomonadota</taxon>
        <taxon>Alphaproteobacteria</taxon>
        <taxon>Acetobacterales</taxon>
        <taxon>Roseomonadaceae</taxon>
        <taxon>Falsiroseomonas</taxon>
    </lineage>
</organism>
<proteinExistence type="predicted"/>
<dbReference type="EMBL" id="JBHRSB010000004">
    <property type="protein sequence ID" value="MFC3001199.1"/>
    <property type="molecule type" value="Genomic_DNA"/>
</dbReference>
<protein>
    <recommendedName>
        <fullName evidence="3">Serine protease</fullName>
    </recommendedName>
</protein>
<evidence type="ECO:0008006" key="3">
    <source>
        <dbReference type="Google" id="ProtNLM"/>
    </source>
</evidence>
<dbReference type="Proteomes" id="UP001595420">
    <property type="component" value="Unassembled WGS sequence"/>
</dbReference>